<dbReference type="NCBIfam" id="TIGR00196">
    <property type="entry name" value="yjeF_cterm"/>
    <property type="match status" value="1"/>
</dbReference>
<evidence type="ECO:0000256" key="7">
    <source>
        <dbReference type="ARBA" id="ARBA00022840"/>
    </source>
</evidence>
<comment type="catalytic activity">
    <reaction evidence="1 18">
        <text>(6R)-NADHX = (6S)-NADHX</text>
        <dbReference type="Rhea" id="RHEA:32215"/>
        <dbReference type="ChEBI" id="CHEBI:64074"/>
        <dbReference type="ChEBI" id="CHEBI:64075"/>
        <dbReference type="EC" id="5.1.99.6"/>
    </reaction>
</comment>
<gene>
    <name evidence="17" type="primary">nnrD</name>
    <name evidence="21" type="ORF">OU421_01860</name>
</gene>
<evidence type="ECO:0000256" key="8">
    <source>
        <dbReference type="ARBA" id="ARBA00022857"/>
    </source>
</evidence>
<comment type="catalytic activity">
    <reaction evidence="15 17 18">
        <text>(6S)-NADHX + ADP = AMP + phosphate + NADH + H(+)</text>
        <dbReference type="Rhea" id="RHEA:32223"/>
        <dbReference type="ChEBI" id="CHEBI:15378"/>
        <dbReference type="ChEBI" id="CHEBI:43474"/>
        <dbReference type="ChEBI" id="CHEBI:57945"/>
        <dbReference type="ChEBI" id="CHEBI:64074"/>
        <dbReference type="ChEBI" id="CHEBI:456215"/>
        <dbReference type="ChEBI" id="CHEBI:456216"/>
        <dbReference type="EC" id="4.2.1.136"/>
    </reaction>
</comment>
<dbReference type="SUPFAM" id="SSF53613">
    <property type="entry name" value="Ribokinase-like"/>
    <property type="match status" value="1"/>
</dbReference>
<evidence type="ECO:0000256" key="9">
    <source>
        <dbReference type="ARBA" id="ARBA00022958"/>
    </source>
</evidence>
<dbReference type="GO" id="GO:0052855">
    <property type="term" value="F:ADP-dependent NAD(P)H-hydrate dehydratase activity"/>
    <property type="evidence" value="ECO:0007669"/>
    <property type="project" value="UniProtKB-UniRule"/>
</dbReference>
<dbReference type="SUPFAM" id="SSF64153">
    <property type="entry name" value="YjeF N-terminal domain-like"/>
    <property type="match status" value="1"/>
</dbReference>
<comment type="function">
    <text evidence="17">Catalyzes the dehydration of the S-form of NAD(P)HX at the expense of ADP, which is converted to AMP. Together with NAD(P)HX epimerase, which catalyzes the epimerization of the S- and R-forms, the enzyme allows the repair of both epimers of NAD(P)HX, a damaged form of NAD(P)H that is a result of enzymatic or heat-dependent hydration.</text>
</comment>
<dbReference type="RefSeq" id="WP_268186899.1">
    <property type="nucleotide sequence ID" value="NZ_CP113361.1"/>
</dbReference>
<dbReference type="PANTHER" id="PTHR12592:SF0">
    <property type="entry name" value="ATP-DEPENDENT (S)-NAD(P)H-HYDRATE DEHYDRATASE"/>
    <property type="match status" value="1"/>
</dbReference>
<dbReference type="InterPro" id="IPR029056">
    <property type="entry name" value="Ribokinase-like"/>
</dbReference>
<dbReference type="InterPro" id="IPR004443">
    <property type="entry name" value="YjeF_N_dom"/>
</dbReference>
<dbReference type="PROSITE" id="PS51383">
    <property type="entry name" value="YJEF_C_3"/>
    <property type="match status" value="1"/>
</dbReference>
<comment type="catalytic activity">
    <reaction evidence="16 17 18">
        <text>(6S)-NADPHX + ADP = AMP + phosphate + NADPH + H(+)</text>
        <dbReference type="Rhea" id="RHEA:32235"/>
        <dbReference type="ChEBI" id="CHEBI:15378"/>
        <dbReference type="ChEBI" id="CHEBI:43474"/>
        <dbReference type="ChEBI" id="CHEBI:57783"/>
        <dbReference type="ChEBI" id="CHEBI:64076"/>
        <dbReference type="ChEBI" id="CHEBI:456215"/>
        <dbReference type="ChEBI" id="CHEBI:456216"/>
        <dbReference type="EC" id="4.2.1.136"/>
    </reaction>
</comment>
<dbReference type="InterPro" id="IPR030677">
    <property type="entry name" value="Nnr"/>
</dbReference>
<evidence type="ECO:0000256" key="16">
    <source>
        <dbReference type="ARBA" id="ARBA00049209"/>
    </source>
</evidence>
<dbReference type="Pfam" id="PF03853">
    <property type="entry name" value="YjeF_N"/>
    <property type="match status" value="1"/>
</dbReference>
<dbReference type="InterPro" id="IPR017953">
    <property type="entry name" value="Carbohydrate_kinase_pred_CS"/>
</dbReference>
<keyword evidence="5 18" id="KW-0479">Metal-binding</keyword>
<evidence type="ECO:0000256" key="18">
    <source>
        <dbReference type="PIRNR" id="PIRNR017184"/>
    </source>
</evidence>
<dbReference type="EC" id="4.2.1.136" evidence="17"/>
<evidence type="ECO:0000256" key="2">
    <source>
        <dbReference type="ARBA" id="ARBA00000909"/>
    </source>
</evidence>
<keyword evidence="12 17" id="KW-0456">Lyase</keyword>
<organism evidence="21 22">
    <name type="scientific">Methanogenium organophilum</name>
    <dbReference type="NCBI Taxonomy" id="2199"/>
    <lineage>
        <taxon>Archaea</taxon>
        <taxon>Methanobacteriati</taxon>
        <taxon>Methanobacteriota</taxon>
        <taxon>Stenosarchaea group</taxon>
        <taxon>Methanomicrobia</taxon>
        <taxon>Methanomicrobiales</taxon>
        <taxon>Methanomicrobiaceae</taxon>
        <taxon>Methanogenium</taxon>
    </lineage>
</organism>
<evidence type="ECO:0000259" key="20">
    <source>
        <dbReference type="PROSITE" id="PS51385"/>
    </source>
</evidence>
<evidence type="ECO:0000259" key="19">
    <source>
        <dbReference type="PROSITE" id="PS51383"/>
    </source>
</evidence>
<dbReference type="GeneID" id="76833808"/>
<feature type="binding site" evidence="17">
    <location>
        <position position="346"/>
    </location>
    <ligand>
        <name>(6S)-NADPHX</name>
        <dbReference type="ChEBI" id="CHEBI:64076"/>
    </ligand>
</feature>
<dbReference type="GO" id="GO:0110051">
    <property type="term" value="P:metabolite repair"/>
    <property type="evidence" value="ECO:0007669"/>
    <property type="project" value="TreeGrafter"/>
</dbReference>
<keyword evidence="6 17" id="KW-0547">Nucleotide-binding</keyword>
<dbReference type="InterPro" id="IPR000631">
    <property type="entry name" value="CARKD"/>
</dbReference>
<dbReference type="PANTHER" id="PTHR12592">
    <property type="entry name" value="ATP-DEPENDENT (S)-NAD(P)H-HYDRATE DEHYDRATASE FAMILY MEMBER"/>
    <property type="match status" value="1"/>
</dbReference>
<evidence type="ECO:0000256" key="13">
    <source>
        <dbReference type="ARBA" id="ARBA00023268"/>
    </source>
</evidence>
<feature type="binding site" evidence="17">
    <location>
        <position position="409"/>
    </location>
    <ligand>
        <name>AMP</name>
        <dbReference type="ChEBI" id="CHEBI:456215"/>
    </ligand>
</feature>
<comment type="subunit">
    <text evidence="17">Homotetramer.</text>
</comment>
<comment type="catalytic activity">
    <reaction evidence="2 18">
        <text>(6R)-NADPHX = (6S)-NADPHX</text>
        <dbReference type="Rhea" id="RHEA:32227"/>
        <dbReference type="ChEBI" id="CHEBI:64076"/>
        <dbReference type="ChEBI" id="CHEBI:64077"/>
        <dbReference type="EC" id="5.1.99.6"/>
    </reaction>
</comment>
<keyword evidence="7 17" id="KW-0067">ATP-binding</keyword>
<feature type="binding site" evidence="17">
    <location>
        <position position="243"/>
    </location>
    <ligand>
        <name>(6S)-NADPHX</name>
        <dbReference type="ChEBI" id="CHEBI:64076"/>
    </ligand>
</feature>
<comment type="similarity">
    <text evidence="3 18">In the N-terminal section; belongs to the NnrE/AIBP family.</text>
</comment>
<sequence length="470" mass="48437">MIAGKNCVEFREFLEKGVISPERMRAVDTNAQGLGVSAVQLMECAGKGLADYVRGMSPGHVVLLCGKGNNGGDGFVAARHLCRDCMVTVIVLSRDIRSGEALRNFHVLSHCGVDVIIAETPDAVCACRDRITSADVVIDAMLGTGIAGGLREPYATCARVVCESCVPVVAADVPTPGLPAAVVCSFHRAKEGEPVVIDIGIPDEAECFTGPGDLLLLRKKGKHSHKGVGGEVLVIGGGPYQGAPYLAGMAAIRAGADIVRVATPNLLPCPDLIVERTCGQVIGEDDVDRLAALAQRADVTVCGCGLGTESHGVISKIAGDMGRAVFDADALSLPLPVADNTIYTPHAGEFFRMTGCRLPEDPVGRGRMVRDHGPAGVTLAKGPVDVISDNARVRFNRAGTPHMTVGGTGDVLAGIVGALFCHLPAFEAAAVGAYVNGSAGESLQGLGDGLAATDLLKEIPMVLSGIHGGA</sequence>
<accession>A0A9X9S477</accession>
<dbReference type="PIRSF" id="PIRSF017184">
    <property type="entry name" value="Nnr"/>
    <property type="match status" value="1"/>
</dbReference>
<dbReference type="GO" id="GO:0005524">
    <property type="term" value="F:ATP binding"/>
    <property type="evidence" value="ECO:0007669"/>
    <property type="project" value="UniProtKB-UniRule"/>
</dbReference>
<dbReference type="Pfam" id="PF01256">
    <property type="entry name" value="Carb_kinase"/>
    <property type="match status" value="1"/>
</dbReference>
<name>A0A9X9S477_METOG</name>
<feature type="binding site" evidence="17">
    <location>
        <position position="305"/>
    </location>
    <ligand>
        <name>(6S)-NADPHX</name>
        <dbReference type="ChEBI" id="CHEBI:64076"/>
    </ligand>
</feature>
<dbReference type="Proteomes" id="UP001163096">
    <property type="component" value="Chromosome"/>
</dbReference>
<dbReference type="GO" id="GO:0046872">
    <property type="term" value="F:metal ion binding"/>
    <property type="evidence" value="ECO:0007669"/>
    <property type="project" value="UniProtKB-UniRule"/>
</dbReference>
<comment type="function">
    <text evidence="14 18">Bifunctional enzyme that catalyzes the epimerization of the S- and R-forms of NAD(P)HX and the dehydration of the S-form of NAD(P)HX at the expense of ADP, which is converted to AMP. This allows the repair of both epimers of NAD(P)HX, a damaged form of NAD(P)H that is a result of enzymatic or heat-dependent hydration.</text>
</comment>
<comment type="similarity">
    <text evidence="4 18">In the C-terminal section; belongs to the NnrD/CARKD family.</text>
</comment>
<dbReference type="Gene3D" id="3.40.1190.20">
    <property type="match status" value="1"/>
</dbReference>
<keyword evidence="11 18" id="KW-0413">Isomerase</keyword>
<evidence type="ECO:0000256" key="6">
    <source>
        <dbReference type="ARBA" id="ARBA00022741"/>
    </source>
</evidence>
<evidence type="ECO:0000256" key="11">
    <source>
        <dbReference type="ARBA" id="ARBA00023235"/>
    </source>
</evidence>
<evidence type="ECO:0000256" key="12">
    <source>
        <dbReference type="ARBA" id="ARBA00023239"/>
    </source>
</evidence>
<comment type="similarity">
    <text evidence="17">Belongs to the NnrD/CARKD family.</text>
</comment>
<protein>
    <recommendedName>
        <fullName evidence="17">ADP-dependent (S)-NAD(P)H-hydrate dehydratase</fullName>
        <ecNumber evidence="17">4.2.1.136</ecNumber>
    </recommendedName>
    <alternativeName>
        <fullName evidence="17">ADP-dependent NAD(P)HX dehydratase</fullName>
    </alternativeName>
</protein>
<evidence type="ECO:0000256" key="15">
    <source>
        <dbReference type="ARBA" id="ARBA00048238"/>
    </source>
</evidence>
<keyword evidence="8 17" id="KW-0521">NADP</keyword>
<feature type="domain" description="YjeF C-terminal" evidence="19">
    <location>
        <begin position="209"/>
        <end position="466"/>
    </location>
</feature>
<dbReference type="CDD" id="cd01171">
    <property type="entry name" value="YXKO-related"/>
    <property type="match status" value="1"/>
</dbReference>
<keyword evidence="22" id="KW-1185">Reference proteome</keyword>
<evidence type="ECO:0000256" key="3">
    <source>
        <dbReference type="ARBA" id="ARBA00006001"/>
    </source>
</evidence>
<dbReference type="PROSITE" id="PS01050">
    <property type="entry name" value="YJEF_C_2"/>
    <property type="match status" value="1"/>
</dbReference>
<dbReference type="NCBIfam" id="TIGR00197">
    <property type="entry name" value="yjeF_nterm"/>
    <property type="match status" value="1"/>
</dbReference>
<evidence type="ECO:0000256" key="1">
    <source>
        <dbReference type="ARBA" id="ARBA00000013"/>
    </source>
</evidence>
<dbReference type="HAMAP" id="MF_01965">
    <property type="entry name" value="NADHX_dehydratase"/>
    <property type="match status" value="1"/>
</dbReference>
<dbReference type="AlphaFoldDB" id="A0A9X9S477"/>
<reference evidence="21" key="1">
    <citation type="submission" date="2022-11" db="EMBL/GenBank/DDBJ databases">
        <title>Complete genome sequence of Methanogenium organophilum DSM 3596.</title>
        <authorList>
            <person name="Chen S.-C."/>
            <person name="Lai S.-J."/>
            <person name="You Y.-T."/>
        </authorList>
    </citation>
    <scope>NUCLEOTIDE SEQUENCE</scope>
    <source>
        <strain evidence="21">DSM 3596</strain>
    </source>
</reference>
<keyword evidence="10 17" id="KW-0520">NAD</keyword>
<evidence type="ECO:0000256" key="17">
    <source>
        <dbReference type="HAMAP-Rule" id="MF_01965"/>
    </source>
</evidence>
<feature type="domain" description="YjeF N-terminal" evidence="20">
    <location>
        <begin position="24"/>
        <end position="207"/>
    </location>
</feature>
<evidence type="ECO:0000256" key="14">
    <source>
        <dbReference type="ARBA" id="ARBA00025153"/>
    </source>
</evidence>
<dbReference type="GO" id="GO:0046496">
    <property type="term" value="P:nicotinamide nucleotide metabolic process"/>
    <property type="evidence" value="ECO:0007669"/>
    <property type="project" value="UniProtKB-UniRule"/>
</dbReference>
<comment type="cofactor">
    <cofactor evidence="18">
        <name>K(+)</name>
        <dbReference type="ChEBI" id="CHEBI:29103"/>
    </cofactor>
    <text evidence="18">Binds 1 potassium ion per subunit.</text>
</comment>
<evidence type="ECO:0000256" key="5">
    <source>
        <dbReference type="ARBA" id="ARBA00022723"/>
    </source>
</evidence>
<dbReference type="InterPro" id="IPR036652">
    <property type="entry name" value="YjeF_N_dom_sf"/>
</dbReference>
<feature type="binding site" evidence="17">
    <location>
        <position position="410"/>
    </location>
    <ligand>
        <name>(6S)-NADPHX</name>
        <dbReference type="ChEBI" id="CHEBI:64076"/>
    </ligand>
</feature>
<dbReference type="GO" id="GO:0052856">
    <property type="term" value="F:NAD(P)HX epimerase activity"/>
    <property type="evidence" value="ECO:0007669"/>
    <property type="project" value="UniProtKB-EC"/>
</dbReference>
<proteinExistence type="inferred from homology"/>
<evidence type="ECO:0000313" key="21">
    <source>
        <dbReference type="EMBL" id="WAI01639.1"/>
    </source>
</evidence>
<evidence type="ECO:0000256" key="10">
    <source>
        <dbReference type="ARBA" id="ARBA00023027"/>
    </source>
</evidence>
<dbReference type="PROSITE" id="PS51385">
    <property type="entry name" value="YJEF_N"/>
    <property type="match status" value="1"/>
</dbReference>
<evidence type="ECO:0000256" key="4">
    <source>
        <dbReference type="ARBA" id="ARBA00009524"/>
    </source>
</evidence>
<keyword evidence="9 18" id="KW-0630">Potassium</keyword>
<dbReference type="EMBL" id="CP113361">
    <property type="protein sequence ID" value="WAI01639.1"/>
    <property type="molecule type" value="Genomic_DNA"/>
</dbReference>
<dbReference type="Gene3D" id="3.40.50.10260">
    <property type="entry name" value="YjeF N-terminal domain"/>
    <property type="match status" value="1"/>
</dbReference>
<evidence type="ECO:0000313" key="22">
    <source>
        <dbReference type="Proteomes" id="UP001163096"/>
    </source>
</evidence>
<dbReference type="KEGG" id="mou:OU421_01860"/>
<comment type="caution">
    <text evidence="17">Lacks conserved residue(s) required for the propagation of feature annotation.</text>
</comment>
<comment type="cofactor">
    <cofactor evidence="17">
        <name>Mg(2+)</name>
        <dbReference type="ChEBI" id="CHEBI:18420"/>
    </cofactor>
</comment>
<keyword evidence="13" id="KW-0511">Multifunctional enzyme</keyword>